<sequence>MNFKFIHSKGSIIEKSEYTVLDSDNAEILEYILKNFKDKTKFILDPVSAEKAKNIRYLIKYFHTIKPNIHEAEILAGFKIESIEDLKKAGEYFISLGIQNVFISLDAEGIYYKNRFEEGKIKAHKVTVKFAIAMSNLTIAHENTINPNLTYDIVENNIKNIQWIEEYL</sequence>
<dbReference type="Pfam" id="PF00294">
    <property type="entry name" value="PfkB"/>
    <property type="match status" value="1"/>
</dbReference>
<dbReference type="AlphaFoldDB" id="A0A7U4JNN0"/>
<keyword evidence="2" id="KW-0808">Transferase</keyword>
<dbReference type="Proteomes" id="UP000033052">
    <property type="component" value="Chromosome"/>
</dbReference>
<gene>
    <name evidence="2" type="ORF">CLSPO_c17590</name>
</gene>
<dbReference type="InterPro" id="IPR011611">
    <property type="entry name" value="PfkB_dom"/>
</dbReference>
<organism evidence="2 3">
    <name type="scientific">Clostridium sporogenes</name>
    <dbReference type="NCBI Taxonomy" id="1509"/>
    <lineage>
        <taxon>Bacteria</taxon>
        <taxon>Bacillati</taxon>
        <taxon>Bacillota</taxon>
        <taxon>Clostridia</taxon>
        <taxon>Eubacteriales</taxon>
        <taxon>Clostridiaceae</taxon>
        <taxon>Clostridium</taxon>
    </lineage>
</organism>
<protein>
    <submittedName>
        <fullName evidence="2">PfkB family kinase</fullName>
    </submittedName>
</protein>
<dbReference type="SUPFAM" id="SSF53613">
    <property type="entry name" value="Ribokinase-like"/>
    <property type="match status" value="1"/>
</dbReference>
<keyword evidence="2" id="KW-0418">Kinase</keyword>
<dbReference type="KEGG" id="cld:CLSPO_c17590"/>
<dbReference type="InterPro" id="IPR029056">
    <property type="entry name" value="Ribokinase-like"/>
</dbReference>
<dbReference type="Gene3D" id="3.40.1190.20">
    <property type="match status" value="1"/>
</dbReference>
<accession>A0A7U4JNN0</accession>
<dbReference type="EMBL" id="CP009225">
    <property type="protein sequence ID" value="AKC62479.1"/>
    <property type="molecule type" value="Genomic_DNA"/>
</dbReference>
<feature type="domain" description="Carbohydrate kinase PfkB" evidence="1">
    <location>
        <begin position="16"/>
        <end position="127"/>
    </location>
</feature>
<reference evidence="2 3" key="1">
    <citation type="journal article" date="2015" name="PLoS ONE">
        <title>A universal mariner transposon system for forward genetic studies in the genus clostridium.</title>
        <authorList>
            <person name="Zhang Y."/>
            <person name="Grosse-Honebrink A."/>
            <person name="Minton N.P."/>
        </authorList>
    </citation>
    <scope>NUCLEOTIDE SEQUENCE [LARGE SCALE GENOMIC DNA]</scope>
    <source>
        <strain evidence="2 3">NCIMB 10696</strain>
    </source>
</reference>
<evidence type="ECO:0000259" key="1">
    <source>
        <dbReference type="Pfam" id="PF00294"/>
    </source>
</evidence>
<evidence type="ECO:0000313" key="2">
    <source>
        <dbReference type="EMBL" id="AKC62479.1"/>
    </source>
</evidence>
<evidence type="ECO:0000313" key="3">
    <source>
        <dbReference type="Proteomes" id="UP000033052"/>
    </source>
</evidence>
<dbReference type="GO" id="GO:0016301">
    <property type="term" value="F:kinase activity"/>
    <property type="evidence" value="ECO:0007669"/>
    <property type="project" value="UniProtKB-KW"/>
</dbReference>
<name>A0A7U4JNN0_CLOSG</name>
<proteinExistence type="predicted"/>